<dbReference type="EMBL" id="WNKU01000017">
    <property type="protein sequence ID" value="MTV49945.1"/>
    <property type="molecule type" value="Genomic_DNA"/>
</dbReference>
<evidence type="ECO:0000313" key="1">
    <source>
        <dbReference type="EMBL" id="MTV49945.1"/>
    </source>
</evidence>
<gene>
    <name evidence="1" type="ORF">GJ688_13275</name>
</gene>
<comment type="caution">
    <text evidence="1">The sequence shown here is derived from an EMBL/GenBank/DDBJ whole genome shotgun (WGS) entry which is preliminary data.</text>
</comment>
<sequence>MVSGKVDTLTEIPPGLQLEVREMAGEILGWAVEQPMKLLIAKHDAGASPWCR</sequence>
<keyword evidence="2" id="KW-1185">Reference proteome</keyword>
<protein>
    <submittedName>
        <fullName evidence="1">Uncharacterized protein</fullName>
    </submittedName>
</protein>
<proteinExistence type="predicted"/>
<dbReference type="Proteomes" id="UP000430670">
    <property type="component" value="Unassembled WGS sequence"/>
</dbReference>
<dbReference type="AlphaFoldDB" id="A0A6I3SMI4"/>
<name>A0A6I3SMI4_HELMO</name>
<accession>A0A6I3SMI4</accession>
<reference evidence="1 2" key="1">
    <citation type="submission" date="2019-11" db="EMBL/GenBank/DDBJ databases">
        <title>Whole-genome sequence of a the green, strictly anaerobic photosynthetic bacterium Heliobacillus mobilis DSM 6151.</title>
        <authorList>
            <person name="Kyndt J.A."/>
            <person name="Meyer T.E."/>
        </authorList>
    </citation>
    <scope>NUCLEOTIDE SEQUENCE [LARGE SCALE GENOMIC DNA]</scope>
    <source>
        <strain evidence="1 2">DSM 6151</strain>
    </source>
</reference>
<evidence type="ECO:0000313" key="2">
    <source>
        <dbReference type="Proteomes" id="UP000430670"/>
    </source>
</evidence>
<organism evidence="1 2">
    <name type="scientific">Heliobacterium mobile</name>
    <name type="common">Heliobacillus mobilis</name>
    <dbReference type="NCBI Taxonomy" id="28064"/>
    <lineage>
        <taxon>Bacteria</taxon>
        <taxon>Bacillati</taxon>
        <taxon>Bacillota</taxon>
        <taxon>Clostridia</taxon>
        <taxon>Eubacteriales</taxon>
        <taxon>Heliobacteriaceae</taxon>
        <taxon>Heliobacterium</taxon>
    </lineage>
</organism>